<dbReference type="Pfam" id="PF02770">
    <property type="entry name" value="Acyl-CoA_dh_M"/>
    <property type="match status" value="1"/>
</dbReference>
<evidence type="ECO:0000313" key="11">
    <source>
        <dbReference type="Proteomes" id="UP000652427"/>
    </source>
</evidence>
<dbReference type="PANTHER" id="PTHR43884">
    <property type="entry name" value="ACYL-COA DEHYDROGENASE"/>
    <property type="match status" value="1"/>
</dbReference>
<comment type="cofactor">
    <cofactor evidence="1 6">
        <name>FAD</name>
        <dbReference type="ChEBI" id="CHEBI:57692"/>
    </cofactor>
</comment>
<feature type="domain" description="Acyl-CoA dehydrogenase/oxidase N-terminal" evidence="9">
    <location>
        <begin position="6"/>
        <end position="117"/>
    </location>
</feature>
<dbReference type="Pfam" id="PF00441">
    <property type="entry name" value="Acyl-CoA_dh_1"/>
    <property type="match status" value="1"/>
</dbReference>
<evidence type="ECO:0000259" key="9">
    <source>
        <dbReference type="Pfam" id="PF02771"/>
    </source>
</evidence>
<dbReference type="InterPro" id="IPR013786">
    <property type="entry name" value="AcylCoA_DH/ox_N"/>
</dbReference>
<feature type="domain" description="Acyl-CoA dehydrogenase/oxidase C-terminal" evidence="7">
    <location>
        <begin position="226"/>
        <end position="363"/>
    </location>
</feature>
<dbReference type="InterPro" id="IPR046373">
    <property type="entry name" value="Acyl-CoA_Oxase/DH_mid-dom_sf"/>
</dbReference>
<dbReference type="CDD" id="cd00567">
    <property type="entry name" value="ACAD"/>
    <property type="match status" value="1"/>
</dbReference>
<dbReference type="InterPro" id="IPR009075">
    <property type="entry name" value="AcylCo_DH/oxidase_C"/>
</dbReference>
<evidence type="ECO:0000256" key="5">
    <source>
        <dbReference type="ARBA" id="ARBA00023002"/>
    </source>
</evidence>
<dbReference type="Gene3D" id="1.20.140.10">
    <property type="entry name" value="Butyryl-CoA Dehydrogenase, subunit A, domain 3"/>
    <property type="match status" value="1"/>
</dbReference>
<keyword evidence="11" id="KW-1185">Reference proteome</keyword>
<accession>A0ABX2N5G0</accession>
<dbReference type="RefSeq" id="WP_176280408.1">
    <property type="nucleotide sequence ID" value="NZ_JABWMH010000004.1"/>
</dbReference>
<keyword evidence="3 6" id="KW-0285">Flavoprotein</keyword>
<gene>
    <name evidence="10" type="ORF">HUO14_13770</name>
</gene>
<dbReference type="PANTHER" id="PTHR43884:SF20">
    <property type="entry name" value="ACYL-COA DEHYDROGENASE FADE28"/>
    <property type="match status" value="1"/>
</dbReference>
<comment type="caution">
    <text evidence="10">The sequence shown here is derived from an EMBL/GenBank/DDBJ whole genome shotgun (WGS) entry which is preliminary data.</text>
</comment>
<dbReference type="Proteomes" id="UP000652427">
    <property type="component" value="Unassembled WGS sequence"/>
</dbReference>
<dbReference type="Gene3D" id="1.10.540.10">
    <property type="entry name" value="Acyl-CoA dehydrogenase/oxidase, N-terminal domain"/>
    <property type="match status" value="1"/>
</dbReference>
<dbReference type="InterPro" id="IPR037069">
    <property type="entry name" value="AcylCoA_DH/ox_N_sf"/>
</dbReference>
<evidence type="ECO:0000256" key="6">
    <source>
        <dbReference type="RuleBase" id="RU362125"/>
    </source>
</evidence>
<dbReference type="Pfam" id="PF02771">
    <property type="entry name" value="Acyl-CoA_dh_N"/>
    <property type="match status" value="1"/>
</dbReference>
<keyword evidence="4 6" id="KW-0274">FAD</keyword>
<evidence type="ECO:0000256" key="1">
    <source>
        <dbReference type="ARBA" id="ARBA00001974"/>
    </source>
</evidence>
<evidence type="ECO:0000259" key="7">
    <source>
        <dbReference type="Pfam" id="PF00441"/>
    </source>
</evidence>
<dbReference type="EMBL" id="JABWMH010000004">
    <property type="protein sequence ID" value="NVD28965.1"/>
    <property type="molecule type" value="Genomic_DNA"/>
</dbReference>
<sequence>MDFDFTDEQNMVRDGISRLIREQYDFDTRRKVVASESGWRPELWAQLAELGMLAAPFSEEDGGFGGATEAMIIMEEFGKGLAVEPFIPSVVCAGGALKHGGNDAQREEYIGGIISGEMVFAFAYAEPRGRYDLANLETTAKADGGDYVINGHKAVVIGAPWATHLVVTARTSGGQTDKDGVSVFIVDKAAQGVSTRDYATVDGRRASEVYFENVKVSGDALIGDAGNGLPLIEKVVDEATAAVCAEAVGAMKVTNETTLDYSRQRKQFGTPIGSFQVLQHRMADMLMEYEQSVSMCYLATIKLDEDDATRKKNVSAAKVRIGQAGRFIGQSAIQTHGGMGMTDELAVGSYFKRLSIIEGEFGSVDHHMRRHIALTAA</sequence>
<evidence type="ECO:0000256" key="4">
    <source>
        <dbReference type="ARBA" id="ARBA00022827"/>
    </source>
</evidence>
<dbReference type="InterPro" id="IPR006091">
    <property type="entry name" value="Acyl-CoA_Oxase/DH_mid-dom"/>
</dbReference>
<protein>
    <submittedName>
        <fullName evidence="10">Acyl-CoA dehydrogenase family protein</fullName>
    </submittedName>
</protein>
<feature type="domain" description="Acyl-CoA oxidase/dehydrogenase middle" evidence="8">
    <location>
        <begin position="121"/>
        <end position="214"/>
    </location>
</feature>
<organism evidence="10 11">
    <name type="scientific">Parasphingorhabdus flavimaris</name>
    <dbReference type="NCBI Taxonomy" id="266812"/>
    <lineage>
        <taxon>Bacteria</taxon>
        <taxon>Pseudomonadati</taxon>
        <taxon>Pseudomonadota</taxon>
        <taxon>Alphaproteobacteria</taxon>
        <taxon>Sphingomonadales</taxon>
        <taxon>Sphingomonadaceae</taxon>
        <taxon>Parasphingorhabdus</taxon>
    </lineage>
</organism>
<dbReference type="InterPro" id="IPR009100">
    <property type="entry name" value="AcylCoA_DH/oxidase_NM_dom_sf"/>
</dbReference>
<dbReference type="Gene3D" id="2.40.110.10">
    <property type="entry name" value="Butyryl-CoA Dehydrogenase, subunit A, domain 2"/>
    <property type="match status" value="1"/>
</dbReference>
<reference evidence="10 11" key="1">
    <citation type="submission" date="2020-06" db="EMBL/GenBank/DDBJ databases">
        <authorList>
            <person name="Kim S.-J."/>
            <person name="Park S.-J."/>
        </authorList>
    </citation>
    <scope>NUCLEOTIDE SEQUENCE [LARGE SCALE GENOMIC DNA]</scope>
    <source>
        <strain evidence="10 11">SW-151</strain>
    </source>
</reference>
<dbReference type="SUPFAM" id="SSF56645">
    <property type="entry name" value="Acyl-CoA dehydrogenase NM domain-like"/>
    <property type="match status" value="1"/>
</dbReference>
<dbReference type="InterPro" id="IPR036250">
    <property type="entry name" value="AcylCo_DH-like_C"/>
</dbReference>
<dbReference type="SUPFAM" id="SSF47203">
    <property type="entry name" value="Acyl-CoA dehydrogenase C-terminal domain-like"/>
    <property type="match status" value="1"/>
</dbReference>
<name>A0ABX2N5G0_9SPHN</name>
<evidence type="ECO:0000313" key="10">
    <source>
        <dbReference type="EMBL" id="NVD28965.1"/>
    </source>
</evidence>
<evidence type="ECO:0000256" key="2">
    <source>
        <dbReference type="ARBA" id="ARBA00009347"/>
    </source>
</evidence>
<evidence type="ECO:0000256" key="3">
    <source>
        <dbReference type="ARBA" id="ARBA00022630"/>
    </source>
</evidence>
<comment type="similarity">
    <text evidence="2 6">Belongs to the acyl-CoA dehydrogenase family.</text>
</comment>
<proteinExistence type="inferred from homology"/>
<keyword evidence="5 6" id="KW-0560">Oxidoreductase</keyword>
<evidence type="ECO:0000259" key="8">
    <source>
        <dbReference type="Pfam" id="PF02770"/>
    </source>
</evidence>